<organism evidence="1 2">
    <name type="scientific">Aulographum hederae CBS 113979</name>
    <dbReference type="NCBI Taxonomy" id="1176131"/>
    <lineage>
        <taxon>Eukaryota</taxon>
        <taxon>Fungi</taxon>
        <taxon>Dikarya</taxon>
        <taxon>Ascomycota</taxon>
        <taxon>Pezizomycotina</taxon>
        <taxon>Dothideomycetes</taxon>
        <taxon>Pleosporomycetidae</taxon>
        <taxon>Aulographales</taxon>
        <taxon>Aulographaceae</taxon>
    </lineage>
</organism>
<evidence type="ECO:0000313" key="1">
    <source>
        <dbReference type="EMBL" id="KAF1988545.1"/>
    </source>
</evidence>
<keyword evidence="2" id="KW-1185">Reference proteome</keyword>
<dbReference type="AlphaFoldDB" id="A0A6G1H5W2"/>
<dbReference type="EMBL" id="ML977148">
    <property type="protein sequence ID" value="KAF1988545.1"/>
    <property type="molecule type" value="Genomic_DNA"/>
</dbReference>
<proteinExistence type="predicted"/>
<reference evidence="1" key="1">
    <citation type="journal article" date="2020" name="Stud. Mycol.">
        <title>101 Dothideomycetes genomes: a test case for predicting lifestyles and emergence of pathogens.</title>
        <authorList>
            <person name="Haridas S."/>
            <person name="Albert R."/>
            <person name="Binder M."/>
            <person name="Bloem J."/>
            <person name="Labutti K."/>
            <person name="Salamov A."/>
            <person name="Andreopoulos B."/>
            <person name="Baker S."/>
            <person name="Barry K."/>
            <person name="Bills G."/>
            <person name="Bluhm B."/>
            <person name="Cannon C."/>
            <person name="Castanera R."/>
            <person name="Culley D."/>
            <person name="Daum C."/>
            <person name="Ezra D."/>
            <person name="Gonzalez J."/>
            <person name="Henrissat B."/>
            <person name="Kuo A."/>
            <person name="Liang C."/>
            <person name="Lipzen A."/>
            <person name="Lutzoni F."/>
            <person name="Magnuson J."/>
            <person name="Mondo S."/>
            <person name="Nolan M."/>
            <person name="Ohm R."/>
            <person name="Pangilinan J."/>
            <person name="Park H.-J."/>
            <person name="Ramirez L."/>
            <person name="Alfaro M."/>
            <person name="Sun H."/>
            <person name="Tritt A."/>
            <person name="Yoshinaga Y."/>
            <person name="Zwiers L.-H."/>
            <person name="Turgeon B."/>
            <person name="Goodwin S."/>
            <person name="Spatafora J."/>
            <person name="Crous P."/>
            <person name="Grigoriev I."/>
        </authorList>
    </citation>
    <scope>NUCLEOTIDE SEQUENCE</scope>
    <source>
        <strain evidence="1">CBS 113979</strain>
    </source>
</reference>
<accession>A0A6G1H5W2</accession>
<evidence type="ECO:0000313" key="2">
    <source>
        <dbReference type="Proteomes" id="UP000800041"/>
    </source>
</evidence>
<dbReference type="Proteomes" id="UP000800041">
    <property type="component" value="Unassembled WGS sequence"/>
</dbReference>
<protein>
    <submittedName>
        <fullName evidence="1">Uncharacterized protein</fullName>
    </submittedName>
</protein>
<gene>
    <name evidence="1" type="ORF">K402DRAFT_26025</name>
</gene>
<name>A0A6G1H5W2_9PEZI</name>
<sequence>MFYFLHNSIPFLYKFVPLYLRTPTIFGQCSMCLFPRRHCFAFCACSSICIIIMLETGETRNTDKKSVSEGVCLRWRFLFLFYGLLCDSQIHWLIWSWVV</sequence>